<dbReference type="PANTHER" id="PTHR45947">
    <property type="entry name" value="SULFOQUINOVOSYL TRANSFERASE SQD2"/>
    <property type="match status" value="1"/>
</dbReference>
<evidence type="ECO:0000259" key="1">
    <source>
        <dbReference type="Pfam" id="PF00534"/>
    </source>
</evidence>
<accession>A0ABY8N9Y7</accession>
<dbReference type="InterPro" id="IPR050194">
    <property type="entry name" value="Glycosyltransferase_grp1"/>
</dbReference>
<dbReference type="Gene3D" id="3.40.50.2000">
    <property type="entry name" value="Glycogen Phosphorylase B"/>
    <property type="match status" value="2"/>
</dbReference>
<gene>
    <name evidence="2" type="ORF">PVT68_10750</name>
</gene>
<evidence type="ECO:0000313" key="2">
    <source>
        <dbReference type="EMBL" id="WGL15249.1"/>
    </source>
</evidence>
<dbReference type="RefSeq" id="WP_280317915.1">
    <property type="nucleotide sequence ID" value="NZ_CP118605.1"/>
</dbReference>
<evidence type="ECO:0000313" key="3">
    <source>
        <dbReference type="Proteomes" id="UP001236500"/>
    </source>
</evidence>
<dbReference type="EMBL" id="CP118605">
    <property type="protein sequence ID" value="WGL15249.1"/>
    <property type="molecule type" value="Genomic_DNA"/>
</dbReference>
<dbReference type="PANTHER" id="PTHR45947:SF15">
    <property type="entry name" value="TEICHURONIC ACID BIOSYNTHESIS GLYCOSYLTRANSFERASE TUAC-RELATED"/>
    <property type="match status" value="1"/>
</dbReference>
<name>A0ABY8N9Y7_9GAMM</name>
<keyword evidence="3" id="KW-1185">Reference proteome</keyword>
<sequence>MTNSGSLAVLIPEFPGQTHIFFWREIQALRLDGASVKIISTRAPKTRNFHEFCSEIDETFYLTPLRYFTSILFCLRNPRWFASTLAYCFSLKCSLKLRFRTLLFIPVAANLAAYCTEHSIHHVHVHSSADASHITALASLCKKFTYSVCIHGNLNQYGDNHKAKLSSAKFIVTVTKPLQEEIYSTIPQYPKDRVHVLAMGVDVTKFLPRKYPEILEKQFVITSVSRLVHVKGHKFALQALAQLPSEINFLYQIVGDGELRSELENEVQTLGLNDRVTFLGFQKEGEVYNTLMNTDIFMLTSFGFGEAAPVAIMEAMACGVASICSIIGGTKDMITNQHDGMLVQQKNIHDIKQAVLFLLSDRKRLATIGANARKTAEEKFSHKQSASTLLQYISQNQLA</sequence>
<dbReference type="InterPro" id="IPR001296">
    <property type="entry name" value="Glyco_trans_1"/>
</dbReference>
<feature type="domain" description="Glycosyl transferase family 1" evidence="1">
    <location>
        <begin position="213"/>
        <end position="374"/>
    </location>
</feature>
<dbReference type="Pfam" id="PF00534">
    <property type="entry name" value="Glycos_transf_1"/>
    <property type="match status" value="1"/>
</dbReference>
<dbReference type="Proteomes" id="UP001236500">
    <property type="component" value="Chromosome"/>
</dbReference>
<reference evidence="2 3" key="1">
    <citation type="submission" date="2023-02" db="EMBL/GenBank/DDBJ databases">
        <title>Description and genomic characterization of Microbulbifer bruguierae sp. nov., isolated from the sediment of mangrove plant Bruguiera sexangula.</title>
        <authorList>
            <person name="Long M."/>
        </authorList>
    </citation>
    <scope>NUCLEOTIDE SEQUENCE [LARGE SCALE GENOMIC DNA]</scope>
    <source>
        <strain evidence="2 3">H12</strain>
    </source>
</reference>
<dbReference type="CDD" id="cd03801">
    <property type="entry name" value="GT4_PimA-like"/>
    <property type="match status" value="1"/>
</dbReference>
<proteinExistence type="predicted"/>
<protein>
    <submittedName>
        <fullName evidence="2">Glycosyltransferase family 4 protein</fullName>
    </submittedName>
</protein>
<dbReference type="SUPFAM" id="SSF53756">
    <property type="entry name" value="UDP-Glycosyltransferase/glycogen phosphorylase"/>
    <property type="match status" value="1"/>
</dbReference>
<organism evidence="2 3">
    <name type="scientific">Microbulbifer bruguierae</name>
    <dbReference type="NCBI Taxonomy" id="3029061"/>
    <lineage>
        <taxon>Bacteria</taxon>
        <taxon>Pseudomonadati</taxon>
        <taxon>Pseudomonadota</taxon>
        <taxon>Gammaproteobacteria</taxon>
        <taxon>Cellvibrionales</taxon>
        <taxon>Microbulbiferaceae</taxon>
        <taxon>Microbulbifer</taxon>
    </lineage>
</organism>